<accession>A0A182XSU7</accession>
<evidence type="ECO:0000313" key="2">
    <source>
        <dbReference type="Proteomes" id="UP000076407"/>
    </source>
</evidence>
<dbReference type="EnsemblMetazoa" id="AQUA014903-RA">
    <property type="protein sequence ID" value="AQUA014903-PA"/>
    <property type="gene ID" value="AQUA014903"/>
</dbReference>
<dbReference type="AlphaFoldDB" id="A0A182XSU7"/>
<dbReference type="VEuPathDB" id="VectorBase:AQUA014903"/>
<keyword evidence="2" id="KW-1185">Reference proteome</keyword>
<reference evidence="1" key="1">
    <citation type="submission" date="2020-05" db="UniProtKB">
        <authorList>
            <consortium name="EnsemblMetazoa"/>
        </authorList>
    </citation>
    <scope>IDENTIFICATION</scope>
    <source>
        <strain evidence="1">SANGQUA</strain>
    </source>
</reference>
<proteinExistence type="predicted"/>
<name>A0A182XSU7_ANOQN</name>
<organism evidence="1 2">
    <name type="scientific">Anopheles quadriannulatus</name>
    <name type="common">Mosquito</name>
    <dbReference type="NCBI Taxonomy" id="34691"/>
    <lineage>
        <taxon>Eukaryota</taxon>
        <taxon>Metazoa</taxon>
        <taxon>Ecdysozoa</taxon>
        <taxon>Arthropoda</taxon>
        <taxon>Hexapoda</taxon>
        <taxon>Insecta</taxon>
        <taxon>Pterygota</taxon>
        <taxon>Neoptera</taxon>
        <taxon>Endopterygota</taxon>
        <taxon>Diptera</taxon>
        <taxon>Nematocera</taxon>
        <taxon>Culicoidea</taxon>
        <taxon>Culicidae</taxon>
        <taxon>Anophelinae</taxon>
        <taxon>Anopheles</taxon>
    </lineage>
</organism>
<sequence>QRIYFAFALCVSQIANRSCAGTTTLRSTSLRHGALIISLPYALTTKHSTERSCFGGCKGTVRARVCVC</sequence>
<evidence type="ECO:0000313" key="1">
    <source>
        <dbReference type="EnsemblMetazoa" id="AQUA014903-PA"/>
    </source>
</evidence>
<dbReference type="Proteomes" id="UP000076407">
    <property type="component" value="Unassembled WGS sequence"/>
</dbReference>
<protein>
    <submittedName>
        <fullName evidence="1">Uncharacterized protein</fullName>
    </submittedName>
</protein>